<feature type="transmembrane region" description="Helical" evidence="1">
    <location>
        <begin position="405"/>
        <end position="429"/>
    </location>
</feature>
<sequence length="568" mass="64232">MIYVFSSLILNIIVYRYANGDQLNLVKNDRPMAWTEAFSSCDNPTYWHQIFKDCQPKSCNTTSVADRIINAPSSGMHQYWIYGYVLRSPVIVNIGCYSLNASVKNEFHQGFFLFEHNSAFECSMACPDDSVEYIFLRGRECLCIPKKRYDGQLFRYILLQEQENTGTCNQSCAGDNGDLCGGVSIVDGKVLYSVFQVIARSISTTKVGSTCAELAFDASKQQRFHYRTCNSNRMYICERYNKSGKSYKDTCPNETASWYAAQQNCQEQGLQLRSYTSSSFSSLCSRKEQMFWIGNHITEKIVWVNDSLPKDALCLKLVITESGSTFETEDCSSPLYSLCYTQHYTSSGKNDEAYTTPSTQFYSSTDLRKFVCLQSNKRKQTTCRTTLRSPINTKPDSDEDNTTNFILIVAGSVGGFVAIVIVVIIVLVIKRRRKSNHKQVNTPVDQGQPETYAEPIENTVAEESRKLVIENTIPEESGKLVNVTEEGIYNHLGDSEKMIEMKPQDSSIYDVTGDDEYHVFTGSGKQQNFKDDVDLYDHSAANDVYNTLNDTVTTNRPDSDTYNVINTK</sequence>
<organism evidence="4 5">
    <name type="scientific">Mytilus coruscus</name>
    <name type="common">Sea mussel</name>
    <dbReference type="NCBI Taxonomy" id="42192"/>
    <lineage>
        <taxon>Eukaryota</taxon>
        <taxon>Metazoa</taxon>
        <taxon>Spiralia</taxon>
        <taxon>Lophotrochozoa</taxon>
        <taxon>Mollusca</taxon>
        <taxon>Bivalvia</taxon>
        <taxon>Autobranchia</taxon>
        <taxon>Pteriomorphia</taxon>
        <taxon>Mytilida</taxon>
        <taxon>Mytiloidea</taxon>
        <taxon>Mytilidae</taxon>
        <taxon>Mytilinae</taxon>
        <taxon>Mytilus</taxon>
    </lineage>
</organism>
<dbReference type="Proteomes" id="UP000507470">
    <property type="component" value="Unassembled WGS sequence"/>
</dbReference>
<dbReference type="OrthoDB" id="6144112at2759"/>
<keyword evidence="5" id="KW-1185">Reference proteome</keyword>
<evidence type="ECO:0000256" key="2">
    <source>
        <dbReference type="SAM" id="SignalP"/>
    </source>
</evidence>
<dbReference type="InterPro" id="IPR016186">
    <property type="entry name" value="C-type_lectin-like/link_sf"/>
</dbReference>
<feature type="chain" id="PRO_5026656029" description="WSC domain-containing protein" evidence="2">
    <location>
        <begin position="21"/>
        <end position="568"/>
    </location>
</feature>
<evidence type="ECO:0000256" key="1">
    <source>
        <dbReference type="SAM" id="Phobius"/>
    </source>
</evidence>
<keyword evidence="1" id="KW-0472">Membrane</keyword>
<dbReference type="SUPFAM" id="SSF56436">
    <property type="entry name" value="C-type lectin-like"/>
    <property type="match status" value="1"/>
</dbReference>
<keyword evidence="1" id="KW-1133">Transmembrane helix</keyword>
<evidence type="ECO:0000259" key="3">
    <source>
        <dbReference type="PROSITE" id="PS51212"/>
    </source>
</evidence>
<dbReference type="InterPro" id="IPR016187">
    <property type="entry name" value="CTDL_fold"/>
</dbReference>
<name>A0A6J8F202_MYTCO</name>
<dbReference type="AlphaFoldDB" id="A0A6J8F202"/>
<gene>
    <name evidence="4" type="ORF">MCOR_58455</name>
</gene>
<dbReference type="PROSITE" id="PS51212">
    <property type="entry name" value="WSC"/>
    <property type="match status" value="1"/>
</dbReference>
<evidence type="ECO:0000313" key="4">
    <source>
        <dbReference type="EMBL" id="CAC5426777.1"/>
    </source>
</evidence>
<proteinExistence type="predicted"/>
<dbReference type="InterPro" id="IPR002889">
    <property type="entry name" value="WSC_carb-bd"/>
</dbReference>
<dbReference type="EMBL" id="CACVKT020010457">
    <property type="protein sequence ID" value="CAC5426777.1"/>
    <property type="molecule type" value="Genomic_DNA"/>
</dbReference>
<protein>
    <recommendedName>
        <fullName evidence="3">WSC domain-containing protein</fullName>
    </recommendedName>
</protein>
<feature type="domain" description="WSC" evidence="3">
    <location>
        <begin position="90"/>
        <end position="192"/>
    </location>
</feature>
<feature type="signal peptide" evidence="2">
    <location>
        <begin position="1"/>
        <end position="20"/>
    </location>
</feature>
<keyword evidence="2" id="KW-0732">Signal</keyword>
<keyword evidence="1" id="KW-0812">Transmembrane</keyword>
<reference evidence="4 5" key="1">
    <citation type="submission" date="2020-06" db="EMBL/GenBank/DDBJ databases">
        <authorList>
            <person name="Li R."/>
            <person name="Bekaert M."/>
        </authorList>
    </citation>
    <scope>NUCLEOTIDE SEQUENCE [LARGE SCALE GENOMIC DNA]</scope>
    <source>
        <strain evidence="5">wild</strain>
    </source>
</reference>
<accession>A0A6J8F202</accession>
<evidence type="ECO:0000313" key="5">
    <source>
        <dbReference type="Proteomes" id="UP000507470"/>
    </source>
</evidence>
<dbReference type="Gene3D" id="3.10.100.10">
    <property type="entry name" value="Mannose-Binding Protein A, subunit A"/>
    <property type="match status" value="1"/>
</dbReference>